<dbReference type="CDD" id="cd11378">
    <property type="entry name" value="DUF296"/>
    <property type="match status" value="1"/>
</dbReference>
<gene>
    <name evidence="7" type="ORF">EJD97_002688</name>
</gene>
<organism evidence="7">
    <name type="scientific">Solanum chilense</name>
    <name type="common">Tomato</name>
    <name type="synonym">Lycopersicon chilense</name>
    <dbReference type="NCBI Taxonomy" id="4083"/>
    <lineage>
        <taxon>Eukaryota</taxon>
        <taxon>Viridiplantae</taxon>
        <taxon>Streptophyta</taxon>
        <taxon>Embryophyta</taxon>
        <taxon>Tracheophyta</taxon>
        <taxon>Spermatophyta</taxon>
        <taxon>Magnoliopsida</taxon>
        <taxon>eudicotyledons</taxon>
        <taxon>Gunneridae</taxon>
        <taxon>Pentapetalae</taxon>
        <taxon>asterids</taxon>
        <taxon>lamiids</taxon>
        <taxon>Solanales</taxon>
        <taxon>Solanaceae</taxon>
        <taxon>Solanoideae</taxon>
        <taxon>Solaneae</taxon>
        <taxon>Solanum</taxon>
        <taxon>Solanum subgen. Lycopersicon</taxon>
    </lineage>
</organism>
<feature type="region of interest" description="Disordered" evidence="5">
    <location>
        <begin position="309"/>
        <end position="338"/>
    </location>
</feature>
<keyword evidence="1 4" id="KW-0805">Transcription regulation</keyword>
<evidence type="ECO:0000256" key="1">
    <source>
        <dbReference type="ARBA" id="ARBA00023015"/>
    </source>
</evidence>
<dbReference type="InterPro" id="IPR039605">
    <property type="entry name" value="AHL"/>
</dbReference>
<feature type="compositionally biased region" description="Polar residues" evidence="5">
    <location>
        <begin position="310"/>
        <end position="329"/>
    </location>
</feature>
<evidence type="ECO:0000256" key="2">
    <source>
        <dbReference type="ARBA" id="ARBA00023125"/>
    </source>
</evidence>
<dbReference type="Gene3D" id="3.30.1330.80">
    <property type="entry name" value="Hypothetical protein, similar to alpha- acetolactate decarboxylase, domain 2"/>
    <property type="match status" value="1"/>
</dbReference>
<feature type="compositionally biased region" description="Polar residues" evidence="5">
    <location>
        <begin position="1"/>
        <end position="10"/>
    </location>
</feature>
<dbReference type="EMBL" id="RXGB01001335">
    <property type="protein sequence ID" value="TMW99353.1"/>
    <property type="molecule type" value="Genomic_DNA"/>
</dbReference>
<feature type="compositionally biased region" description="Pro residues" evidence="5">
    <location>
        <begin position="20"/>
        <end position="30"/>
    </location>
</feature>
<dbReference type="GO" id="GO:0003680">
    <property type="term" value="F:minor groove of adenine-thymine-rich DNA binding"/>
    <property type="evidence" value="ECO:0007669"/>
    <property type="project" value="UniProtKB-UniRule"/>
</dbReference>
<feature type="compositionally biased region" description="Low complexity" evidence="5">
    <location>
        <begin position="98"/>
        <end position="110"/>
    </location>
</feature>
<protein>
    <recommendedName>
        <fullName evidence="4">AT-hook motif nuclear-localized protein</fullName>
    </recommendedName>
</protein>
<dbReference type="SUPFAM" id="SSF117856">
    <property type="entry name" value="AF0104/ALDC/Ptd012-like"/>
    <property type="match status" value="1"/>
</dbReference>
<evidence type="ECO:0000256" key="4">
    <source>
        <dbReference type="RuleBase" id="RU367031"/>
    </source>
</evidence>
<dbReference type="AlphaFoldDB" id="A0A6N2C3X3"/>
<dbReference type="PROSITE" id="PS51742">
    <property type="entry name" value="PPC"/>
    <property type="match status" value="1"/>
</dbReference>
<keyword evidence="4" id="KW-0539">Nucleus</keyword>
<dbReference type="PANTHER" id="PTHR31500">
    <property type="entry name" value="AT-HOOK MOTIF NUCLEAR-LOCALIZED PROTEIN 9"/>
    <property type="match status" value="1"/>
</dbReference>
<sequence length="338" mass="34942">MEPNETSGLNSYFHHHIHHQPPPSQPPQNPNPTTTTTTTTNGIVSINNPTANANANTTVGAASHMVYTGSLPSAVSPTMESVKRKRGRPRKYSTPEQAAAAKRLSSASAPPKKRDHGLSHVAGADGGGGGSSKKSQLDALGNAGQGFTPHIITVSAGEDVGQKIMMFMQQSKHELCILSASGSVSNASLRQPATSGGSITYEGRFDILTLAGSYVRTETGGRTGGLSVCLASNDGQIIGGGVGGPLIAGGPIQVIVGSFSVDSKTGGLKHDTSAQFGGSPLSFRSVVDSSSQSMGGGQFMMPSRGMQPTPLHSTDWRVTTGQGLHQSPENGDYDHLRD</sequence>
<evidence type="ECO:0000313" key="7">
    <source>
        <dbReference type="EMBL" id="TMW99353.1"/>
    </source>
</evidence>
<accession>A0A6N2C3X3</accession>
<comment type="function">
    <text evidence="4">Transcription factor that specifically binds AT-rich DNA sequences related to the nuclear matrix attachment regions (MARs).</text>
</comment>
<feature type="compositionally biased region" description="Low complexity" evidence="5">
    <location>
        <begin position="31"/>
        <end position="51"/>
    </location>
</feature>
<feature type="region of interest" description="Disordered" evidence="5">
    <location>
        <begin position="71"/>
        <end position="140"/>
    </location>
</feature>
<comment type="caution">
    <text evidence="7">The sequence shown here is derived from an EMBL/GenBank/DDBJ whole genome shotgun (WGS) entry which is preliminary data.</text>
</comment>
<dbReference type="PANTHER" id="PTHR31500:SF68">
    <property type="entry name" value="AT-HOOK MOTIF NUCLEAR-LOCALIZED PROTEIN 14"/>
    <property type="match status" value="1"/>
</dbReference>
<feature type="region of interest" description="Disordered" evidence="5">
    <location>
        <begin position="1"/>
        <end position="51"/>
    </location>
</feature>
<dbReference type="GO" id="GO:0005634">
    <property type="term" value="C:nucleus"/>
    <property type="evidence" value="ECO:0007669"/>
    <property type="project" value="UniProtKB-SubCell"/>
</dbReference>
<name>A0A6N2C3X3_SOLCI</name>
<dbReference type="Pfam" id="PF03479">
    <property type="entry name" value="PCC"/>
    <property type="match status" value="1"/>
</dbReference>
<proteinExistence type="predicted"/>
<keyword evidence="2 4" id="KW-0238">DNA-binding</keyword>
<evidence type="ECO:0000256" key="3">
    <source>
        <dbReference type="ARBA" id="ARBA00023163"/>
    </source>
</evidence>
<evidence type="ECO:0000256" key="5">
    <source>
        <dbReference type="SAM" id="MobiDB-lite"/>
    </source>
</evidence>
<feature type="domain" description="PPC" evidence="6">
    <location>
        <begin position="143"/>
        <end position="284"/>
    </location>
</feature>
<dbReference type="InterPro" id="IPR005175">
    <property type="entry name" value="PPC_dom"/>
</dbReference>
<reference evidence="7" key="1">
    <citation type="submission" date="2019-05" db="EMBL/GenBank/DDBJ databases">
        <title>The de novo reference genome and transcriptome assemblies of the wild tomato species Solanum chilense.</title>
        <authorList>
            <person name="Stam R."/>
            <person name="Nosenko T."/>
            <person name="Hoerger A.C."/>
            <person name="Stephan W."/>
            <person name="Seidel M.A."/>
            <person name="Kuhn J.M.M."/>
            <person name="Haberer G."/>
            <person name="Tellier A."/>
        </authorList>
    </citation>
    <scope>NUCLEOTIDE SEQUENCE</scope>
    <source>
        <tissue evidence="7">Mature leaves</tissue>
    </source>
</reference>
<comment type="subcellular location">
    <subcellularLocation>
        <location evidence="4">Nucleus</location>
    </subcellularLocation>
</comment>
<keyword evidence="3 4" id="KW-0804">Transcription</keyword>
<evidence type="ECO:0000259" key="6">
    <source>
        <dbReference type="PROSITE" id="PS51742"/>
    </source>
</evidence>
<comment type="domain">
    <text evidence="4">The PPC domain mediates interactions between AHL proteins.</text>
</comment>